<accession>A0A8J5V9G6</accession>
<reference evidence="2" key="1">
    <citation type="journal article" date="2021" name="bioRxiv">
        <title>Whole Genome Assembly and Annotation of Northern Wild Rice, Zizania palustris L., Supports a Whole Genome Duplication in the Zizania Genus.</title>
        <authorList>
            <person name="Haas M."/>
            <person name="Kono T."/>
            <person name="Macchietto M."/>
            <person name="Millas R."/>
            <person name="McGilp L."/>
            <person name="Shao M."/>
            <person name="Duquette J."/>
            <person name="Hirsch C.N."/>
            <person name="Kimball J."/>
        </authorList>
    </citation>
    <scope>NUCLEOTIDE SEQUENCE</scope>
    <source>
        <tissue evidence="2">Fresh leaf tissue</tissue>
    </source>
</reference>
<keyword evidence="3" id="KW-1185">Reference proteome</keyword>
<evidence type="ECO:0000313" key="2">
    <source>
        <dbReference type="EMBL" id="KAG8065912.1"/>
    </source>
</evidence>
<comment type="caution">
    <text evidence="2">The sequence shown here is derived from an EMBL/GenBank/DDBJ whole genome shotgun (WGS) entry which is preliminary data.</text>
</comment>
<dbReference type="Proteomes" id="UP000729402">
    <property type="component" value="Unassembled WGS sequence"/>
</dbReference>
<evidence type="ECO:0000256" key="1">
    <source>
        <dbReference type="SAM" id="MobiDB-lite"/>
    </source>
</evidence>
<feature type="region of interest" description="Disordered" evidence="1">
    <location>
        <begin position="1"/>
        <end position="70"/>
    </location>
</feature>
<organism evidence="2 3">
    <name type="scientific">Zizania palustris</name>
    <name type="common">Northern wild rice</name>
    <dbReference type="NCBI Taxonomy" id="103762"/>
    <lineage>
        <taxon>Eukaryota</taxon>
        <taxon>Viridiplantae</taxon>
        <taxon>Streptophyta</taxon>
        <taxon>Embryophyta</taxon>
        <taxon>Tracheophyta</taxon>
        <taxon>Spermatophyta</taxon>
        <taxon>Magnoliopsida</taxon>
        <taxon>Liliopsida</taxon>
        <taxon>Poales</taxon>
        <taxon>Poaceae</taxon>
        <taxon>BOP clade</taxon>
        <taxon>Oryzoideae</taxon>
        <taxon>Oryzeae</taxon>
        <taxon>Zizaniinae</taxon>
        <taxon>Zizania</taxon>
    </lineage>
</organism>
<feature type="compositionally biased region" description="Basic residues" evidence="1">
    <location>
        <begin position="60"/>
        <end position="70"/>
    </location>
</feature>
<proteinExistence type="predicted"/>
<sequence>MPPAAVAAQRRPGTGAPKQRQRPEMGAPKRRNDPQAEHQPASRGLAPATAATSKRWQWAPRHRRRQRQGRIRWWRLLGY</sequence>
<name>A0A8J5V9G6_ZIZPA</name>
<gene>
    <name evidence="2" type="ORF">GUJ93_ZPchr0004g38800</name>
</gene>
<protein>
    <submittedName>
        <fullName evidence="2">Uncharacterized protein</fullName>
    </submittedName>
</protein>
<evidence type="ECO:0000313" key="3">
    <source>
        <dbReference type="Proteomes" id="UP000729402"/>
    </source>
</evidence>
<dbReference type="EMBL" id="JAAALK010000285">
    <property type="protein sequence ID" value="KAG8065912.1"/>
    <property type="molecule type" value="Genomic_DNA"/>
</dbReference>
<reference evidence="2" key="2">
    <citation type="submission" date="2021-02" db="EMBL/GenBank/DDBJ databases">
        <authorList>
            <person name="Kimball J.A."/>
            <person name="Haas M.W."/>
            <person name="Macchietto M."/>
            <person name="Kono T."/>
            <person name="Duquette J."/>
            <person name="Shao M."/>
        </authorList>
    </citation>
    <scope>NUCLEOTIDE SEQUENCE</scope>
    <source>
        <tissue evidence="2">Fresh leaf tissue</tissue>
    </source>
</reference>
<dbReference type="AlphaFoldDB" id="A0A8J5V9G6"/>